<feature type="transmembrane region" description="Helical" evidence="1">
    <location>
        <begin position="287"/>
        <end position="305"/>
    </location>
</feature>
<keyword evidence="1" id="KW-1133">Transmembrane helix</keyword>
<feature type="transmembrane region" description="Helical" evidence="1">
    <location>
        <begin position="442"/>
        <end position="458"/>
    </location>
</feature>
<proteinExistence type="predicted"/>
<protein>
    <submittedName>
        <fullName evidence="2">Uncharacterized protein</fullName>
    </submittedName>
</protein>
<feature type="transmembrane region" description="Helical" evidence="1">
    <location>
        <begin position="123"/>
        <end position="144"/>
    </location>
</feature>
<feature type="non-terminal residue" evidence="2">
    <location>
        <position position="982"/>
    </location>
</feature>
<feature type="transmembrane region" description="Helical" evidence="1">
    <location>
        <begin position="63"/>
        <end position="85"/>
    </location>
</feature>
<feature type="transmembrane region" description="Helical" evidence="1">
    <location>
        <begin position="470"/>
        <end position="490"/>
    </location>
</feature>
<feature type="transmembrane region" description="Helical" evidence="1">
    <location>
        <begin position="317"/>
        <end position="337"/>
    </location>
</feature>
<feature type="transmembrane region" description="Helical" evidence="1">
    <location>
        <begin position="889"/>
        <end position="910"/>
    </location>
</feature>
<dbReference type="EMBL" id="LAZR01015355">
    <property type="protein sequence ID" value="KKM13552.1"/>
    <property type="molecule type" value="Genomic_DNA"/>
</dbReference>
<feature type="transmembrane region" description="Helical" evidence="1">
    <location>
        <begin position="97"/>
        <end position="117"/>
    </location>
</feature>
<evidence type="ECO:0000256" key="1">
    <source>
        <dbReference type="SAM" id="Phobius"/>
    </source>
</evidence>
<feature type="transmembrane region" description="Helical" evidence="1">
    <location>
        <begin position="32"/>
        <end position="57"/>
    </location>
</feature>
<dbReference type="AlphaFoldDB" id="A0A0F9HEJ1"/>
<feature type="non-terminal residue" evidence="2">
    <location>
        <position position="1"/>
    </location>
</feature>
<feature type="transmembrane region" description="Helical" evidence="1">
    <location>
        <begin position="748"/>
        <end position="766"/>
    </location>
</feature>
<feature type="transmembrane region" description="Helical" evidence="1">
    <location>
        <begin position="773"/>
        <end position="792"/>
    </location>
</feature>
<feature type="transmembrane region" description="Helical" evidence="1">
    <location>
        <begin position="922"/>
        <end position="941"/>
    </location>
</feature>
<feature type="transmembrane region" description="Helical" evidence="1">
    <location>
        <begin position="349"/>
        <end position="370"/>
    </location>
</feature>
<feature type="transmembrane region" description="Helical" evidence="1">
    <location>
        <begin position="599"/>
        <end position="623"/>
    </location>
</feature>
<feature type="transmembrane region" description="Helical" evidence="1">
    <location>
        <begin position="186"/>
        <end position="208"/>
    </location>
</feature>
<feature type="transmembrane region" description="Helical" evidence="1">
    <location>
        <begin position="684"/>
        <end position="704"/>
    </location>
</feature>
<feature type="transmembrane region" description="Helical" evidence="1">
    <location>
        <begin position="156"/>
        <end position="180"/>
    </location>
</feature>
<feature type="transmembrane region" description="Helical" evidence="1">
    <location>
        <begin position="629"/>
        <end position="650"/>
    </location>
</feature>
<feature type="transmembrane region" description="Helical" evidence="1">
    <location>
        <begin position="541"/>
        <end position="560"/>
    </location>
</feature>
<accession>A0A0F9HEJ1</accession>
<feature type="transmembrane region" description="Helical" evidence="1">
    <location>
        <begin position="857"/>
        <end position="877"/>
    </location>
</feature>
<feature type="transmembrane region" description="Helical" evidence="1">
    <location>
        <begin position="496"/>
        <end position="520"/>
    </location>
</feature>
<feature type="transmembrane region" description="Helical" evidence="1">
    <location>
        <begin position="413"/>
        <end position="436"/>
    </location>
</feature>
<feature type="transmembrane region" description="Helical" evidence="1">
    <location>
        <begin position="220"/>
        <end position="240"/>
    </location>
</feature>
<feature type="transmembrane region" description="Helical" evidence="1">
    <location>
        <begin position="724"/>
        <end position="742"/>
    </location>
</feature>
<reference evidence="2" key="1">
    <citation type="journal article" date="2015" name="Nature">
        <title>Complex archaea that bridge the gap between prokaryotes and eukaryotes.</title>
        <authorList>
            <person name="Spang A."/>
            <person name="Saw J.H."/>
            <person name="Jorgensen S.L."/>
            <person name="Zaremba-Niedzwiedzka K."/>
            <person name="Martijn J."/>
            <person name="Lind A.E."/>
            <person name="van Eijk R."/>
            <person name="Schleper C."/>
            <person name="Guy L."/>
            <person name="Ettema T.J."/>
        </authorList>
    </citation>
    <scope>NUCLEOTIDE SEQUENCE</scope>
</reference>
<name>A0A0F9HEJ1_9ZZZZ</name>
<comment type="caution">
    <text evidence="2">The sequence shown here is derived from an EMBL/GenBank/DDBJ whole genome shotgun (WGS) entry which is preliminary data.</text>
</comment>
<gene>
    <name evidence="2" type="ORF">LCGC14_1715090</name>
</gene>
<evidence type="ECO:0000313" key="2">
    <source>
        <dbReference type="EMBL" id="KKM13552.1"/>
    </source>
</evidence>
<feature type="transmembrane region" description="Helical" evidence="1">
    <location>
        <begin position="947"/>
        <end position="965"/>
    </location>
</feature>
<keyword evidence="1" id="KW-0472">Membrane</keyword>
<keyword evidence="1" id="KW-0812">Transmembrane</keyword>
<feature type="transmembrane region" description="Helical" evidence="1">
    <location>
        <begin position="798"/>
        <end position="818"/>
    </location>
</feature>
<sequence>LVFTVSILNQITLYFLSNLDIAKQKISNARVALTYAILVSGSFYLGSLISEGILILWPGMGSFFYMTLLFQNSFLILFILSYFFAKVEMKLKSSIELILFGLFQGILAINWIIIFNMLNVLNFFSIILILLIETCLTVKTVKYLNSLFLEEKQPNFLVRVFALITLCLYFESSLLIYGYLFEFTGIGFTGSVLVSQLFFFTLTILDIYSFKKIKRKYAQLIHTLSYFLISLMILIVLNHLVVAYPILLSLEISLFTLMQFYTNYSLNRTLTQFNPENIENFVKWSSYIKHGLGIFFYSNLSFLIFQALNLSNIEFQLIFLILSITIYFFMIIDSYLMKFLGKFANYIKIISWGSIMTFAAISLILGSIYINIPNFFMINLMILMETLLSMRLIKYLDTLYFKEKHPTFFSKAISSIIILLYFEISLLLFGYLIIFIDIFKSILISQLLFCVFTLLDIYSLKKIKKGYAQAIHTISYFIISITLFIIFIGSVAQYPLLLSVGVLILIIMQFYSNYSLFASLNQLFPGKKELLDKRKSNITRYLGIGFYVSLSLILLQPLILSQVEPQLILLSLSLMVHGLMIIDTFLMKFLGKYANYFKVISWVLLMTFTTTYLIVLYIAYLILFLFSSIPLIIFVLLSETAYLFKILDFWKFVESKKERIKFYLISISYLNFIAWPIYFVTFNLIQVLNLLTFSIFILFLFTYVDKYIGNFKEKLLTSLRKISFLTIGVLLSTNVFILLGLIPNSTFVLNLSVALLVFLIFLGIIVKPFRKHSLIAFTFWLALFSLLSSIAYQVSLFWVYPVSILSLAFLIYPFVFLLEELRELFNKLIDFLSKFFIKVKLLITNFFKTIFFYVKTYYKVFWFLFSTSTSIFFGILLSEVGPLPIHLNWFHDILLTFAIFGFLYLVIPAAKSLDPDVIFKRRIIRLSIGWGSVIAVLFMVIPIDGYIATTFISIAVVGTIILVYIGRKEEREKISIKWRFYT</sequence>
<feature type="transmembrane region" description="Helical" evidence="1">
    <location>
        <begin position="662"/>
        <end position="678"/>
    </location>
</feature>
<feature type="transmembrane region" description="Helical" evidence="1">
    <location>
        <begin position="566"/>
        <end position="587"/>
    </location>
</feature>
<organism evidence="2">
    <name type="scientific">marine sediment metagenome</name>
    <dbReference type="NCBI Taxonomy" id="412755"/>
    <lineage>
        <taxon>unclassified sequences</taxon>
        <taxon>metagenomes</taxon>
        <taxon>ecological metagenomes</taxon>
    </lineage>
</organism>